<dbReference type="PROSITE" id="PS00061">
    <property type="entry name" value="ADH_SHORT"/>
    <property type="match status" value="1"/>
</dbReference>
<evidence type="ECO:0000256" key="1">
    <source>
        <dbReference type="ARBA" id="ARBA00006484"/>
    </source>
</evidence>
<reference evidence="5" key="1">
    <citation type="journal article" date="2019" name="Int. J. Syst. Evol. Microbiol.">
        <title>The Global Catalogue of Microorganisms (GCM) 10K type strain sequencing project: providing services to taxonomists for standard genome sequencing and annotation.</title>
        <authorList>
            <consortium name="The Broad Institute Genomics Platform"/>
            <consortium name="The Broad Institute Genome Sequencing Center for Infectious Disease"/>
            <person name="Wu L."/>
            <person name="Ma J."/>
        </authorList>
    </citation>
    <scope>NUCLEOTIDE SEQUENCE [LARGE SCALE GENOMIC DNA]</scope>
    <source>
        <strain evidence="5">JCM 18054</strain>
    </source>
</reference>
<dbReference type="Gene3D" id="3.40.50.720">
    <property type="entry name" value="NAD(P)-binding Rossmann-like Domain"/>
    <property type="match status" value="1"/>
</dbReference>
<comment type="caution">
    <text evidence="4">The sequence shown here is derived from an EMBL/GenBank/DDBJ whole genome shotgun (WGS) entry which is preliminary data.</text>
</comment>
<proteinExistence type="inferred from homology"/>
<dbReference type="Pfam" id="PF13561">
    <property type="entry name" value="adh_short_C2"/>
    <property type="match status" value="1"/>
</dbReference>
<evidence type="ECO:0000313" key="4">
    <source>
        <dbReference type="EMBL" id="GAA5167823.1"/>
    </source>
</evidence>
<organism evidence="4 5">
    <name type="scientific">Amycolatopsis dongchuanensis</name>
    <dbReference type="NCBI Taxonomy" id="1070866"/>
    <lineage>
        <taxon>Bacteria</taxon>
        <taxon>Bacillati</taxon>
        <taxon>Actinomycetota</taxon>
        <taxon>Actinomycetes</taxon>
        <taxon>Pseudonocardiales</taxon>
        <taxon>Pseudonocardiaceae</taxon>
        <taxon>Amycolatopsis</taxon>
    </lineage>
</organism>
<accession>A0ABP9QV90</accession>
<dbReference type="InterPro" id="IPR057326">
    <property type="entry name" value="KR_dom"/>
</dbReference>
<name>A0ABP9QV90_9PSEU</name>
<evidence type="ECO:0000256" key="2">
    <source>
        <dbReference type="ARBA" id="ARBA00023002"/>
    </source>
</evidence>
<gene>
    <name evidence="4" type="ORF">GCM10023214_42650</name>
</gene>
<dbReference type="PANTHER" id="PTHR42760:SF133">
    <property type="entry name" value="3-OXOACYL-[ACYL-CARRIER-PROTEIN] REDUCTASE"/>
    <property type="match status" value="1"/>
</dbReference>
<dbReference type="SUPFAM" id="SSF51735">
    <property type="entry name" value="NAD(P)-binding Rossmann-fold domains"/>
    <property type="match status" value="1"/>
</dbReference>
<sequence length="258" mass="26245">MSTYLVTGGGTGIGAAVAARLADDGGDVVISGRRREPLEAVAAAHPRITAIPADAGNGSAMRKLVETVRERHGSLDGVVANAGGHGYDTVENTSDEAWQASLHANLTTAFVTVRESLPLLAASGGSVVIVSSLSGLRAAPETAGYTVGKHALLGLMRSIARDYGRRGVRANAVCPGWVRTPMADEEMAVLVREGGAADVESAYATVTKDVPLGRPAEAAEIAGVVAFLLGPDAAYVHGATLVVDGGAHVVDVPTLAFT</sequence>
<dbReference type="InterPro" id="IPR020904">
    <property type="entry name" value="Sc_DH/Rdtase_CS"/>
</dbReference>
<keyword evidence="2" id="KW-0560">Oxidoreductase</keyword>
<feature type="domain" description="Ketoreductase" evidence="3">
    <location>
        <begin position="2"/>
        <end position="184"/>
    </location>
</feature>
<dbReference type="InterPro" id="IPR036291">
    <property type="entry name" value="NAD(P)-bd_dom_sf"/>
</dbReference>
<comment type="similarity">
    <text evidence="1">Belongs to the short-chain dehydrogenases/reductases (SDR) family.</text>
</comment>
<dbReference type="EMBL" id="BAABIB010000078">
    <property type="protein sequence ID" value="GAA5167823.1"/>
    <property type="molecule type" value="Genomic_DNA"/>
</dbReference>
<protein>
    <submittedName>
        <fullName evidence="4">SDR family oxidoreductase</fullName>
    </submittedName>
</protein>
<keyword evidence="5" id="KW-1185">Reference proteome</keyword>
<dbReference type="PANTHER" id="PTHR42760">
    <property type="entry name" value="SHORT-CHAIN DEHYDROGENASES/REDUCTASES FAMILY MEMBER"/>
    <property type="match status" value="1"/>
</dbReference>
<evidence type="ECO:0000313" key="5">
    <source>
        <dbReference type="Proteomes" id="UP001500192"/>
    </source>
</evidence>
<dbReference type="SMART" id="SM00822">
    <property type="entry name" value="PKS_KR"/>
    <property type="match status" value="1"/>
</dbReference>
<dbReference type="PRINTS" id="PR00081">
    <property type="entry name" value="GDHRDH"/>
</dbReference>
<dbReference type="RefSeq" id="WP_346054697.1">
    <property type="nucleotide sequence ID" value="NZ_BAABIB010000078.1"/>
</dbReference>
<evidence type="ECO:0000259" key="3">
    <source>
        <dbReference type="SMART" id="SM00822"/>
    </source>
</evidence>
<dbReference type="InterPro" id="IPR002347">
    <property type="entry name" value="SDR_fam"/>
</dbReference>
<dbReference type="CDD" id="cd05233">
    <property type="entry name" value="SDR_c"/>
    <property type="match status" value="1"/>
</dbReference>
<dbReference type="Proteomes" id="UP001500192">
    <property type="component" value="Unassembled WGS sequence"/>
</dbReference>